<keyword evidence="2" id="KW-0472">Membrane</keyword>
<dbReference type="InterPro" id="IPR003018">
    <property type="entry name" value="GAF"/>
</dbReference>
<reference evidence="6" key="1">
    <citation type="submission" date="2016-10" db="EMBL/GenBank/DDBJ databases">
        <authorList>
            <person name="Varghese N."/>
            <person name="Submissions S."/>
        </authorList>
    </citation>
    <scope>NUCLEOTIDE SEQUENCE [LARGE SCALE GENOMIC DNA]</scope>
    <source>
        <strain evidence="6">DSM 23256</strain>
    </source>
</reference>
<dbReference type="InterPro" id="IPR029787">
    <property type="entry name" value="Nucleotide_cyclase"/>
</dbReference>
<dbReference type="PANTHER" id="PTHR44757:SF2">
    <property type="entry name" value="BIOFILM ARCHITECTURE MAINTENANCE PROTEIN MBAA"/>
    <property type="match status" value="1"/>
</dbReference>
<evidence type="ECO:0000313" key="6">
    <source>
        <dbReference type="Proteomes" id="UP000243333"/>
    </source>
</evidence>
<evidence type="ECO:0000259" key="3">
    <source>
        <dbReference type="PROSITE" id="PS50883"/>
    </source>
</evidence>
<dbReference type="AlphaFoldDB" id="A0A1G7NJD6"/>
<protein>
    <submittedName>
        <fullName evidence="5">Diguanylate cyclase (GGDEF) domain-containing protein</fullName>
    </submittedName>
</protein>
<name>A0A1G7NJD6_9FIRM</name>
<evidence type="ECO:0000256" key="1">
    <source>
        <dbReference type="SAM" id="Coils"/>
    </source>
</evidence>
<dbReference type="Pfam" id="PF00563">
    <property type="entry name" value="EAL"/>
    <property type="match status" value="1"/>
</dbReference>
<dbReference type="InterPro" id="IPR052155">
    <property type="entry name" value="Biofilm_reg_signaling"/>
</dbReference>
<evidence type="ECO:0000259" key="4">
    <source>
        <dbReference type="PROSITE" id="PS50887"/>
    </source>
</evidence>
<dbReference type="FunFam" id="3.20.20.450:FF:000001">
    <property type="entry name" value="Cyclic di-GMP phosphodiesterase yahA"/>
    <property type="match status" value="1"/>
</dbReference>
<dbReference type="CDD" id="cd01949">
    <property type="entry name" value="GGDEF"/>
    <property type="match status" value="1"/>
</dbReference>
<dbReference type="SUPFAM" id="SSF55073">
    <property type="entry name" value="Nucleotide cyclase"/>
    <property type="match status" value="1"/>
</dbReference>
<dbReference type="Gene3D" id="3.30.450.40">
    <property type="match status" value="1"/>
</dbReference>
<dbReference type="InterPro" id="IPR035919">
    <property type="entry name" value="EAL_sf"/>
</dbReference>
<dbReference type="CDD" id="cd01948">
    <property type="entry name" value="EAL"/>
    <property type="match status" value="1"/>
</dbReference>
<dbReference type="SUPFAM" id="SSF141868">
    <property type="entry name" value="EAL domain-like"/>
    <property type="match status" value="1"/>
</dbReference>
<dbReference type="Proteomes" id="UP000243333">
    <property type="component" value="Unassembled WGS sequence"/>
</dbReference>
<dbReference type="NCBIfam" id="TIGR00254">
    <property type="entry name" value="GGDEF"/>
    <property type="match status" value="1"/>
</dbReference>
<dbReference type="SMART" id="SM00052">
    <property type="entry name" value="EAL"/>
    <property type="match status" value="1"/>
</dbReference>
<dbReference type="PROSITE" id="PS50887">
    <property type="entry name" value="GGDEF"/>
    <property type="match status" value="1"/>
</dbReference>
<dbReference type="PROSITE" id="PS50883">
    <property type="entry name" value="EAL"/>
    <property type="match status" value="1"/>
</dbReference>
<dbReference type="InterPro" id="IPR043128">
    <property type="entry name" value="Rev_trsase/Diguanyl_cyclase"/>
</dbReference>
<dbReference type="PANTHER" id="PTHR44757">
    <property type="entry name" value="DIGUANYLATE CYCLASE DGCP"/>
    <property type="match status" value="1"/>
</dbReference>
<keyword evidence="1" id="KW-0175">Coiled coil</keyword>
<dbReference type="InterPro" id="IPR029016">
    <property type="entry name" value="GAF-like_dom_sf"/>
</dbReference>
<gene>
    <name evidence="5" type="ORF">SAMN05660235_02594</name>
</gene>
<dbReference type="EMBL" id="FNBU01000025">
    <property type="protein sequence ID" value="SDF74017.1"/>
    <property type="molecule type" value="Genomic_DNA"/>
</dbReference>
<dbReference type="STRING" id="1123285.SAMN05660235_02594"/>
<keyword evidence="6" id="KW-1185">Reference proteome</keyword>
<dbReference type="InterPro" id="IPR000160">
    <property type="entry name" value="GGDEF_dom"/>
</dbReference>
<keyword evidence="2" id="KW-1133">Transmembrane helix</keyword>
<dbReference type="Pfam" id="PF00990">
    <property type="entry name" value="GGDEF"/>
    <property type="match status" value="1"/>
</dbReference>
<feature type="domain" description="GGDEF" evidence="4">
    <location>
        <begin position="330"/>
        <end position="462"/>
    </location>
</feature>
<dbReference type="RefSeq" id="WP_093691524.1">
    <property type="nucleotide sequence ID" value="NZ_FNBU01000025.1"/>
</dbReference>
<dbReference type="SMART" id="SM00267">
    <property type="entry name" value="GGDEF"/>
    <property type="match status" value="1"/>
</dbReference>
<dbReference type="InterPro" id="IPR001633">
    <property type="entry name" value="EAL_dom"/>
</dbReference>
<evidence type="ECO:0000313" key="5">
    <source>
        <dbReference type="EMBL" id="SDF74017.1"/>
    </source>
</evidence>
<dbReference type="SMART" id="SM00065">
    <property type="entry name" value="GAF"/>
    <property type="match status" value="1"/>
</dbReference>
<feature type="domain" description="EAL" evidence="3">
    <location>
        <begin position="471"/>
        <end position="724"/>
    </location>
</feature>
<dbReference type="Gene3D" id="3.30.70.270">
    <property type="match status" value="1"/>
</dbReference>
<organism evidence="5 6">
    <name type="scientific">Sporolituus thermophilus DSM 23256</name>
    <dbReference type="NCBI Taxonomy" id="1123285"/>
    <lineage>
        <taxon>Bacteria</taxon>
        <taxon>Bacillati</taxon>
        <taxon>Bacillota</taxon>
        <taxon>Negativicutes</taxon>
        <taxon>Selenomonadales</taxon>
        <taxon>Sporomusaceae</taxon>
        <taxon>Sporolituus</taxon>
    </lineage>
</organism>
<feature type="coiled-coil region" evidence="1">
    <location>
        <begin position="65"/>
        <end position="99"/>
    </location>
</feature>
<dbReference type="Pfam" id="PF13185">
    <property type="entry name" value="GAF_2"/>
    <property type="match status" value="1"/>
</dbReference>
<dbReference type="SUPFAM" id="SSF55781">
    <property type="entry name" value="GAF domain-like"/>
    <property type="match status" value="1"/>
</dbReference>
<dbReference type="OrthoDB" id="9805474at2"/>
<evidence type="ECO:0000256" key="2">
    <source>
        <dbReference type="SAM" id="Phobius"/>
    </source>
</evidence>
<dbReference type="Gene3D" id="3.20.20.450">
    <property type="entry name" value="EAL domain"/>
    <property type="match status" value="1"/>
</dbReference>
<keyword evidence="2" id="KW-0812">Transmembrane</keyword>
<sequence length="728" mass="80326">MRENAALVITVIYSVVAVVWITFSDAVLAWAVDDLARLTVLQTAKGWLYVGITAVGLYYLIWLHTRRMAEKNRELTAKVEELTAAYEEIAAMEEELRSQFDDLQASQQLLLASEEKLRKQNAYLKMLYEVTLSINRQADLDGLLRTVLEKACQLVGTQHACIFMVDQALDRLIPKFAIGYYQEVSRDYPIALARGEGLAGRAWQTGNTIITDNYAVWPHRVTTLPIENMGAMAAIPLKVNNSIIGVLNVLYLDSQTAFTQDKTDLLERFANLAALALHNAGLYDKLRLELAQRRKAEEKATFLAYYDQITGLPNRHRLLERLHELEEAAGCAALMAVDIDGFKLVNNVAGHATGDKLLRAVAERLAAVAGAEAMVAAMGADKFAILSIGGGRETAERIANGILTACRLPWLVDGQEFFLTASIGIAFYPDDAASAAEILRHAEAAMASAKTDGKNRCAFYNAAVAEKAAAKIALERELRQALERDEFVLYYQPRWEIASGRIAGVEALVRWLHPRRGLTLPGEFIALAEETGLIIPLGTWVLTEACRQLGAWQAEGIEINMSVNLAASQLYQADFSDNVLEFVLRSGIDPGRLELEITESMCMHDIEQVVSVLNRLKRAGIKFAMDDFGAGQTSLFSLKRLPLDVLKIDKSFVKDAESSPESAAIIRMIISLAHDFGIKVVAEGVETAGHLDFLKRYGCDEAQGYLLSPPVPPGKMRAMLKQQARSYG</sequence>
<proteinExistence type="predicted"/>
<feature type="transmembrane region" description="Helical" evidence="2">
    <location>
        <begin position="44"/>
        <end position="63"/>
    </location>
</feature>
<feature type="transmembrane region" description="Helical" evidence="2">
    <location>
        <begin position="7"/>
        <end position="32"/>
    </location>
</feature>
<accession>A0A1G7NJD6</accession>